<dbReference type="OrthoDB" id="4140664at2759"/>
<accession>A0A066XEY7</accession>
<dbReference type="InterPro" id="IPR057193">
    <property type="entry name" value="DUF7871"/>
</dbReference>
<dbReference type="HOGENOM" id="CLU_133919_0_0_1"/>
<dbReference type="AlphaFoldDB" id="A0A066XEY7"/>
<dbReference type="Proteomes" id="UP000027238">
    <property type="component" value="Unassembled WGS sequence"/>
</dbReference>
<sequence length="170" mass="18143">MTVDKASTCCGKSAECVCGMSPPVLGSLPTYLPPFHENFINTTTHSSLGKHISTPHSLARNTTIRNKNYKLTYLSSRSAQQAKCSCGQKPALHCSCDKASTENSVTGPRCSCRARPAGECTCERASTENTKPAGETCACGVRPADACTCDKAVDGSFNPSEHETDFTTRR</sequence>
<protein>
    <recommendedName>
        <fullName evidence="1">DUF7871 domain-containing protein</fullName>
    </recommendedName>
</protein>
<organism evidence="2 3">
    <name type="scientific">Colletotrichum sublineola</name>
    <name type="common">Sorghum anthracnose fungus</name>
    <dbReference type="NCBI Taxonomy" id="1173701"/>
    <lineage>
        <taxon>Eukaryota</taxon>
        <taxon>Fungi</taxon>
        <taxon>Dikarya</taxon>
        <taxon>Ascomycota</taxon>
        <taxon>Pezizomycotina</taxon>
        <taxon>Sordariomycetes</taxon>
        <taxon>Hypocreomycetidae</taxon>
        <taxon>Glomerellales</taxon>
        <taxon>Glomerellaceae</taxon>
        <taxon>Colletotrichum</taxon>
        <taxon>Colletotrichum graminicola species complex</taxon>
    </lineage>
</organism>
<comment type="caution">
    <text evidence="2">The sequence shown here is derived from an EMBL/GenBank/DDBJ whole genome shotgun (WGS) entry which is preliminary data.</text>
</comment>
<feature type="domain" description="DUF7871" evidence="1">
    <location>
        <begin position="78"/>
        <end position="169"/>
    </location>
</feature>
<dbReference type="Pfam" id="PF25277">
    <property type="entry name" value="DUF7871"/>
    <property type="match status" value="1"/>
</dbReference>
<dbReference type="PANTHER" id="PTHR40620">
    <property type="entry name" value="RESISTANCE PROTEIN CRD2, PUTATIVE (AFU_ORTHOLOGUE AFUA_4G04318)-RELATED"/>
    <property type="match status" value="1"/>
</dbReference>
<dbReference type="EMBL" id="JMSE01001116">
    <property type="protein sequence ID" value="KDN64590.1"/>
    <property type="molecule type" value="Genomic_DNA"/>
</dbReference>
<name>A0A066XEY7_COLSU</name>
<evidence type="ECO:0000313" key="2">
    <source>
        <dbReference type="EMBL" id="KDN64590.1"/>
    </source>
</evidence>
<dbReference type="PANTHER" id="PTHR40620:SF1">
    <property type="entry name" value="RESISTANCE PROTEIN CRD2, PUTATIVE (AFU_ORTHOLOGUE AFUA_4G04318)-RELATED"/>
    <property type="match status" value="1"/>
</dbReference>
<reference evidence="3" key="1">
    <citation type="journal article" date="2014" name="Genome Announc.">
        <title>Draft genome sequence of Colletotrichum sublineola, a destructive pathogen of cultivated sorghum.</title>
        <authorList>
            <person name="Baroncelli R."/>
            <person name="Sanz-Martin J.M."/>
            <person name="Rech G.E."/>
            <person name="Sukno S.A."/>
            <person name="Thon M.R."/>
        </authorList>
    </citation>
    <scope>NUCLEOTIDE SEQUENCE [LARGE SCALE GENOMIC DNA]</scope>
    <source>
        <strain evidence="3">TX430BB</strain>
    </source>
</reference>
<evidence type="ECO:0000313" key="3">
    <source>
        <dbReference type="Proteomes" id="UP000027238"/>
    </source>
</evidence>
<gene>
    <name evidence="2" type="ORF">CSUB01_08607</name>
</gene>
<proteinExistence type="predicted"/>
<evidence type="ECO:0000259" key="1">
    <source>
        <dbReference type="Pfam" id="PF25277"/>
    </source>
</evidence>
<keyword evidence="3" id="KW-1185">Reference proteome</keyword>
<dbReference type="eggNOG" id="ENOG502SCEH">
    <property type="taxonomic scope" value="Eukaryota"/>
</dbReference>